<sequence>MAKGFFLYLLLVRSLFRTSSFICCIPFVHVMTATNTMKFIMKIPKFVFSSLRSFVDMPTSARISLEAFLGGMHVIMPSSFKLCKQHRRMVIEKTSFSEFISATEYQKYNVVLITFNESTYDSSVSIMFQRLLCNVGGGDPQFDVENFLNNLQNLFCSSNDIANSYKNPCRAPLPPKKAMSRCNHGYFSDLLKKIPPSRLDVIKNYGRSFILDFECNSVPRGFAQWIAGKVNPPTGDIVLDNKVILMSPESFHLLLGLPLGGTSVLFDSEVTKAAFLNIIGEPTLPSIKWFGLRMLKPDISDIDFLRFSGFWVTPSASWNSKIKGLEKFVCQRVCKFGLQRSKGIWPTPYSSHESVKFRCALDKTVGGLLPSSVKDQLSLIARRFRGTADEKSIKGAQNMLLDSLNCIILATGSDDEANQSDMNSRRNTSNSMASSDKSVLRSHGCNDHSSNINVSPPIQHSPNVTNANVDLHDTADQPVRTNSKVTSTQTTLGKAMSLRKKSFFPEKLRLKSTMNGECFDISSQKSLNDQIMASSQGHFRLRDEKSDGTPRSWAHQNFANRTEFLGETYQPIVPVTKIDLDSGGQSSPGKSPDVEILYEVKKDDRLNNFIPTSDVIYNDKINSHSASKSGRELSRYGPKRILNPSKYNASPYVNQKSSRYHVTTRMIQLHDAIVTLSLDEDYKYKTRIDYGKVTVTYFSFGTYFATKGLVDTNIYF</sequence>
<evidence type="ECO:0000313" key="2">
    <source>
        <dbReference type="EMBL" id="CDM86071.1"/>
    </source>
</evidence>
<feature type="compositionally biased region" description="Polar residues" evidence="1">
    <location>
        <begin position="419"/>
        <end position="437"/>
    </location>
</feature>
<organism evidence="2">
    <name type="scientific">Triticum aestivum</name>
    <name type="common">Wheat</name>
    <dbReference type="NCBI Taxonomy" id="4565"/>
    <lineage>
        <taxon>Eukaryota</taxon>
        <taxon>Viridiplantae</taxon>
        <taxon>Streptophyta</taxon>
        <taxon>Embryophyta</taxon>
        <taxon>Tracheophyta</taxon>
        <taxon>Spermatophyta</taxon>
        <taxon>Magnoliopsida</taxon>
        <taxon>Liliopsida</taxon>
        <taxon>Poales</taxon>
        <taxon>Poaceae</taxon>
        <taxon>BOP clade</taxon>
        <taxon>Pooideae</taxon>
        <taxon>Triticodae</taxon>
        <taxon>Triticeae</taxon>
        <taxon>Triticinae</taxon>
        <taxon>Triticum</taxon>
    </lineage>
</organism>
<gene>
    <name evidence="2" type="ORF">TRAES_3BF265000010CFD_c1</name>
</gene>
<proteinExistence type="predicted"/>
<dbReference type="HOGENOM" id="CLU_386078_0_0_1"/>
<feature type="region of interest" description="Disordered" evidence="1">
    <location>
        <begin position="415"/>
        <end position="487"/>
    </location>
</feature>
<reference evidence="2" key="1">
    <citation type="journal article" date="2014" name="Science">
        <title>Structural and functional partitioning of bread wheat chromosome 3B.</title>
        <authorList>
            <person name="Choulet F."/>
            <person name="Alberti A."/>
            <person name="Theil S."/>
            <person name="Glover N."/>
            <person name="Barbe V."/>
            <person name="Daron J."/>
            <person name="Pingault L."/>
            <person name="Sourdille P."/>
            <person name="Couloux A."/>
            <person name="Paux E."/>
            <person name="Leroy P."/>
            <person name="Mangenot S."/>
            <person name="Guilhot N."/>
            <person name="Le Gouis J."/>
            <person name="Balfourier F."/>
            <person name="Alaux M."/>
            <person name="Jamilloux V."/>
            <person name="Poulain J."/>
            <person name="Durand C."/>
            <person name="Bellec A."/>
            <person name="Gaspin C."/>
            <person name="Safar J."/>
            <person name="Dolezel J."/>
            <person name="Rogers J."/>
            <person name="Vandepoele K."/>
            <person name="Aury J.M."/>
            <person name="Mayer K."/>
            <person name="Berges H."/>
            <person name="Quesneville H."/>
            <person name="Wincker P."/>
            <person name="Feuillet C."/>
        </authorList>
    </citation>
    <scope>NUCLEOTIDE SEQUENCE</scope>
</reference>
<feature type="compositionally biased region" description="Polar residues" evidence="1">
    <location>
        <begin position="447"/>
        <end position="468"/>
    </location>
</feature>
<accession>A0A077S028</accession>
<evidence type="ECO:0000256" key="1">
    <source>
        <dbReference type="SAM" id="MobiDB-lite"/>
    </source>
</evidence>
<name>A0A077S028_WHEAT</name>
<protein>
    <submittedName>
        <fullName evidence="2">Uncharacterized protein</fullName>
    </submittedName>
</protein>
<dbReference type="AlphaFoldDB" id="A0A077S028"/>
<dbReference type="EMBL" id="HG670306">
    <property type="protein sequence ID" value="CDM86071.1"/>
    <property type="molecule type" value="Genomic_DNA"/>
</dbReference>